<reference evidence="2 3" key="1">
    <citation type="submission" date="2018-05" db="EMBL/GenBank/DDBJ databases">
        <title>Genomic Encyclopedia of Type Strains, Phase IV (KMG-IV): sequencing the most valuable type-strain genomes for metagenomic binning, comparative biology and taxonomic classification.</title>
        <authorList>
            <person name="Goeker M."/>
        </authorList>
    </citation>
    <scope>NUCLEOTIDE SEQUENCE [LARGE SCALE GENOMIC DNA]</scope>
    <source>
        <strain evidence="2 3">DSM 14263</strain>
    </source>
</reference>
<accession>A0A316HTI3</accession>
<dbReference type="RefSeq" id="WP_109724799.1">
    <property type="nucleotide sequence ID" value="NZ_MSZV01000126.1"/>
</dbReference>
<dbReference type="AlphaFoldDB" id="A0A316HTI3"/>
<dbReference type="OrthoDB" id="6007799at2"/>
<keyword evidence="3" id="KW-1185">Reference proteome</keyword>
<sequence length="237" mass="25179">MNTLPALRSFAAGLALAFAAAAAAATSAPAPFTATYRVLQGGQPIGEAVITLKPVGDGQWEYSNRTQGTGGLAAALGASSSETTRFRWNGGAPETVSYDYRMDAAIKRKQRHLAVDWNARQVTVDDGKGPVGYASAPGLVDRNTVPLAIGLALRDGRQALALPVAVKRNVETQRFKVAGQEPVQVPAGRFQAARVERTDAERAFSAWYAPQKYPVPVKLAQSDGGDLELQLVSYKQP</sequence>
<dbReference type="Proteomes" id="UP000245812">
    <property type="component" value="Unassembled WGS sequence"/>
</dbReference>
<dbReference type="Pfam" id="PF11306">
    <property type="entry name" value="DUF3108"/>
    <property type="match status" value="1"/>
</dbReference>
<gene>
    <name evidence="2" type="ORF">C7456_12018</name>
</gene>
<protein>
    <submittedName>
        <fullName evidence="2">Uncharacterized protein DUF3108</fullName>
    </submittedName>
</protein>
<evidence type="ECO:0000256" key="1">
    <source>
        <dbReference type="SAM" id="SignalP"/>
    </source>
</evidence>
<feature type="chain" id="PRO_5016272252" evidence="1">
    <location>
        <begin position="25"/>
        <end position="237"/>
    </location>
</feature>
<name>A0A316HTI3_9GAMM</name>
<evidence type="ECO:0000313" key="2">
    <source>
        <dbReference type="EMBL" id="PWK81569.1"/>
    </source>
</evidence>
<dbReference type="EMBL" id="QGHC01000020">
    <property type="protein sequence ID" value="PWK81569.1"/>
    <property type="molecule type" value="Genomic_DNA"/>
</dbReference>
<proteinExistence type="predicted"/>
<organism evidence="2 3">
    <name type="scientific">Fulvimonas soli</name>
    <dbReference type="NCBI Taxonomy" id="155197"/>
    <lineage>
        <taxon>Bacteria</taxon>
        <taxon>Pseudomonadati</taxon>
        <taxon>Pseudomonadota</taxon>
        <taxon>Gammaproteobacteria</taxon>
        <taxon>Lysobacterales</taxon>
        <taxon>Rhodanobacteraceae</taxon>
        <taxon>Fulvimonas</taxon>
    </lineage>
</organism>
<feature type="signal peptide" evidence="1">
    <location>
        <begin position="1"/>
        <end position="24"/>
    </location>
</feature>
<dbReference type="InterPro" id="IPR021457">
    <property type="entry name" value="DUF3108"/>
</dbReference>
<evidence type="ECO:0000313" key="3">
    <source>
        <dbReference type="Proteomes" id="UP000245812"/>
    </source>
</evidence>
<comment type="caution">
    <text evidence="2">The sequence shown here is derived from an EMBL/GenBank/DDBJ whole genome shotgun (WGS) entry which is preliminary data.</text>
</comment>
<keyword evidence="1" id="KW-0732">Signal</keyword>